<evidence type="ECO:0000256" key="1">
    <source>
        <dbReference type="SAM" id="Phobius"/>
    </source>
</evidence>
<protein>
    <recommendedName>
        <fullName evidence="4">Major facilitator superfamily (MFS) profile domain-containing protein</fullName>
    </recommendedName>
</protein>
<keyword evidence="3" id="KW-1185">Reference proteome</keyword>
<evidence type="ECO:0000313" key="2">
    <source>
        <dbReference type="EMBL" id="SMQ75303.1"/>
    </source>
</evidence>
<proteinExistence type="predicted"/>
<feature type="transmembrane region" description="Helical" evidence="1">
    <location>
        <begin position="35"/>
        <end position="54"/>
    </location>
</feature>
<feature type="transmembrane region" description="Helical" evidence="1">
    <location>
        <begin position="66"/>
        <end position="92"/>
    </location>
</feature>
<accession>A0ABY1RIT0</accession>
<keyword evidence="1" id="KW-1133">Transmembrane helix</keyword>
<evidence type="ECO:0000313" key="3">
    <source>
        <dbReference type="Proteomes" id="UP000194464"/>
    </source>
</evidence>
<name>A0ABY1RIT0_9MICO</name>
<dbReference type="EMBL" id="FXWJ01000006">
    <property type="protein sequence ID" value="SMQ75303.1"/>
    <property type="molecule type" value="Genomic_DNA"/>
</dbReference>
<reference evidence="2 3" key="1">
    <citation type="submission" date="2017-04" db="EMBL/GenBank/DDBJ databases">
        <authorList>
            <person name="Varghese N."/>
            <person name="Submissions S."/>
        </authorList>
    </citation>
    <scope>NUCLEOTIDE SEQUENCE [LARGE SCALE GENOMIC DNA]</scope>
    <source>
        <strain evidence="2 3">VKM Ac-1784</strain>
    </source>
</reference>
<keyword evidence="1" id="KW-0472">Membrane</keyword>
<keyword evidence="1" id="KW-0812">Transmembrane</keyword>
<evidence type="ECO:0008006" key="4">
    <source>
        <dbReference type="Google" id="ProtNLM"/>
    </source>
</evidence>
<dbReference type="Proteomes" id="UP000194464">
    <property type="component" value="Unassembled WGS sequence"/>
</dbReference>
<sequence length="135" mass="13672">MPAGEARRIVASAAISVFGSLPSLASTHLLDAPALLVIGPLGLIIAAGIVATSARQARVPADWLDGGVVALRILGAVALVAGVVMFLVGLFTSPEWALAYWLFVPVSAGIGVWLSMAGASRLRPDVVSSADGSAR</sequence>
<organism evidence="2 3">
    <name type="scientific">Plantibacter elymi</name>
    <name type="common">nom. nud.</name>
    <dbReference type="NCBI Taxonomy" id="199708"/>
    <lineage>
        <taxon>Bacteria</taxon>
        <taxon>Bacillati</taxon>
        <taxon>Actinomycetota</taxon>
        <taxon>Actinomycetes</taxon>
        <taxon>Micrococcales</taxon>
        <taxon>Microbacteriaceae</taxon>
        <taxon>Plantibacter</taxon>
    </lineage>
</organism>
<gene>
    <name evidence="2" type="ORF">SAMN06295909_3798</name>
</gene>
<feature type="transmembrane region" description="Helical" evidence="1">
    <location>
        <begin position="98"/>
        <end position="119"/>
    </location>
</feature>
<dbReference type="RefSeq" id="WP_086475324.1">
    <property type="nucleotide sequence ID" value="NZ_FXWJ01000006.1"/>
</dbReference>
<comment type="caution">
    <text evidence="2">The sequence shown here is derived from an EMBL/GenBank/DDBJ whole genome shotgun (WGS) entry which is preliminary data.</text>
</comment>